<accession>A0A2S8GHJ8</accession>
<dbReference type="PROSITE" id="PS51318">
    <property type="entry name" value="TAT"/>
    <property type="match status" value="1"/>
</dbReference>
<dbReference type="NCBIfam" id="TIGR01409">
    <property type="entry name" value="TAT_signal_seq"/>
    <property type="match status" value="1"/>
</dbReference>
<sequence>MGEFFLPSLSLSKRTCFIHKILVCILEKGKTMSDLSRRQALKLAGAAVAGAGATAVMVPAATAAQNQEASASSGEMALEPTTTSQVIKVTADAVTAAGGLNKAFLRISPDASPGNNTLTISGLPAGTRVVSAWMTEWATGNKPHAGGAFFSTASVQLYDDGRKCRVRFHLQWNSHLPAAVQLIYG</sequence>
<evidence type="ECO:0000313" key="2">
    <source>
        <dbReference type="Proteomes" id="UP000237819"/>
    </source>
</evidence>
<reference evidence="1 2" key="1">
    <citation type="submission" date="2018-02" db="EMBL/GenBank/DDBJ databases">
        <title>Comparative genomes isolates from brazilian mangrove.</title>
        <authorList>
            <person name="Araujo J.E."/>
            <person name="Taketani R.G."/>
            <person name="Silva M.C.P."/>
            <person name="Loureco M.V."/>
            <person name="Andreote F.D."/>
        </authorList>
    </citation>
    <scope>NUCLEOTIDE SEQUENCE [LARGE SCALE GENOMIC DNA]</scope>
    <source>
        <strain evidence="1 2">Nap-Phe MGV</strain>
    </source>
</reference>
<dbReference type="EMBL" id="PUHZ01000022">
    <property type="protein sequence ID" value="PQO43810.1"/>
    <property type="molecule type" value="Genomic_DNA"/>
</dbReference>
<proteinExistence type="predicted"/>
<evidence type="ECO:0008006" key="3">
    <source>
        <dbReference type="Google" id="ProtNLM"/>
    </source>
</evidence>
<organism evidence="1 2">
    <name type="scientific">Blastopirellula marina</name>
    <dbReference type="NCBI Taxonomy" id="124"/>
    <lineage>
        <taxon>Bacteria</taxon>
        <taxon>Pseudomonadati</taxon>
        <taxon>Planctomycetota</taxon>
        <taxon>Planctomycetia</taxon>
        <taxon>Pirellulales</taxon>
        <taxon>Pirellulaceae</taxon>
        <taxon>Blastopirellula</taxon>
    </lineage>
</organism>
<protein>
    <recommendedName>
        <fullName evidence="3">Twin-arginine translocation signal domain-containing protein</fullName>
    </recommendedName>
</protein>
<dbReference type="InterPro" id="IPR006311">
    <property type="entry name" value="TAT_signal"/>
</dbReference>
<name>A0A2S8GHJ8_9BACT</name>
<comment type="caution">
    <text evidence="1">The sequence shown here is derived from an EMBL/GenBank/DDBJ whole genome shotgun (WGS) entry which is preliminary data.</text>
</comment>
<gene>
    <name evidence="1" type="ORF">C5Y93_21730</name>
</gene>
<dbReference type="Proteomes" id="UP000237819">
    <property type="component" value="Unassembled WGS sequence"/>
</dbReference>
<dbReference type="InterPro" id="IPR019546">
    <property type="entry name" value="TAT_signal_bac_arc"/>
</dbReference>
<dbReference type="AlphaFoldDB" id="A0A2S8GHJ8"/>
<evidence type="ECO:0000313" key="1">
    <source>
        <dbReference type="EMBL" id="PQO43810.1"/>
    </source>
</evidence>